<dbReference type="GO" id="GO:0071973">
    <property type="term" value="P:bacterial-type flagellum-dependent cell motility"/>
    <property type="evidence" value="ECO:0007669"/>
    <property type="project" value="TreeGrafter"/>
</dbReference>
<keyword evidence="3" id="KW-0175">Coiled coil</keyword>
<gene>
    <name evidence="8" type="ORF">SAMN04489711_12328</name>
</gene>
<keyword evidence="8" id="KW-0282">Flagellum</keyword>
<dbReference type="PANTHER" id="PTHR30288:SF0">
    <property type="entry name" value="FLAGELLAR HOOK-ASSOCIATED PROTEIN 2"/>
    <property type="match status" value="1"/>
</dbReference>
<evidence type="ECO:0000313" key="9">
    <source>
        <dbReference type="Proteomes" id="UP000199119"/>
    </source>
</evidence>
<evidence type="ECO:0000256" key="5">
    <source>
        <dbReference type="RuleBase" id="RU362066"/>
    </source>
</evidence>
<accession>A0A1I2HH89</accession>
<dbReference type="AlphaFoldDB" id="A0A1I2HH89"/>
<comment type="subcellular location">
    <subcellularLocation>
        <location evidence="5">Secreted</location>
    </subcellularLocation>
    <subcellularLocation>
        <location evidence="5">Bacterial flagellum</location>
    </subcellularLocation>
</comment>
<evidence type="ECO:0000256" key="2">
    <source>
        <dbReference type="ARBA" id="ARBA00011255"/>
    </source>
</evidence>
<dbReference type="GO" id="GO:0007155">
    <property type="term" value="P:cell adhesion"/>
    <property type="evidence" value="ECO:0007669"/>
    <property type="project" value="InterPro"/>
</dbReference>
<comment type="subunit">
    <text evidence="2 5">Homopentamer.</text>
</comment>
<protein>
    <recommendedName>
        <fullName evidence="5">Flagellar hook-associated protein 2</fullName>
        <shortName evidence="5">HAP2</shortName>
    </recommendedName>
    <alternativeName>
        <fullName evidence="5">Flagellar cap protein</fullName>
    </alternativeName>
</protein>
<keyword evidence="9" id="KW-1185">Reference proteome</keyword>
<dbReference type="GO" id="GO:0009424">
    <property type="term" value="C:bacterial-type flagellum hook"/>
    <property type="evidence" value="ECO:0007669"/>
    <property type="project" value="UniProtKB-UniRule"/>
</dbReference>
<dbReference type="InterPro" id="IPR003481">
    <property type="entry name" value="FliD_N"/>
</dbReference>
<dbReference type="STRING" id="1177982.SAMN04489711_12328"/>
<evidence type="ECO:0000256" key="4">
    <source>
        <dbReference type="ARBA" id="ARBA00023143"/>
    </source>
</evidence>
<dbReference type="InterPro" id="IPR010809">
    <property type="entry name" value="FliD_C"/>
</dbReference>
<proteinExistence type="inferred from homology"/>
<dbReference type="InterPro" id="IPR040026">
    <property type="entry name" value="FliD"/>
</dbReference>
<comment type="similarity">
    <text evidence="1 5">Belongs to the FliD family.</text>
</comment>
<feature type="domain" description="Flagellar hook-associated protein 2 N-terminal" evidence="6">
    <location>
        <begin position="15"/>
        <end position="112"/>
    </location>
</feature>
<organism evidence="8 9">
    <name type="scientific">Paracidovorax wautersii</name>
    <dbReference type="NCBI Taxonomy" id="1177982"/>
    <lineage>
        <taxon>Bacteria</taxon>
        <taxon>Pseudomonadati</taxon>
        <taxon>Pseudomonadota</taxon>
        <taxon>Betaproteobacteria</taxon>
        <taxon>Burkholderiales</taxon>
        <taxon>Comamonadaceae</taxon>
        <taxon>Paracidovorax</taxon>
    </lineage>
</organism>
<keyword evidence="8" id="KW-0969">Cilium</keyword>
<dbReference type="EMBL" id="FONX01000023">
    <property type="protein sequence ID" value="SFF29029.1"/>
    <property type="molecule type" value="Genomic_DNA"/>
</dbReference>
<evidence type="ECO:0000256" key="3">
    <source>
        <dbReference type="ARBA" id="ARBA00023054"/>
    </source>
</evidence>
<dbReference type="GO" id="GO:0009421">
    <property type="term" value="C:bacterial-type flagellum filament cap"/>
    <property type="evidence" value="ECO:0007669"/>
    <property type="project" value="InterPro"/>
</dbReference>
<dbReference type="Pfam" id="PF07195">
    <property type="entry name" value="FliD_C"/>
    <property type="match status" value="1"/>
</dbReference>
<sequence length="481" mass="48643">MSSFSSLGIGLGGNVDVNGLIKASVDAVKMPITEAGGLQQQATITQAKVSAFGQLKSMVSTLSDALGKLTSVTGWNGVTATSSKSDVISATAVGGAAATSFSVEVQNLAKAQTTISSSLQPGGQAVGAGTLKLEIGTWAGSPQTFTAGSASPVSIDVSATDTLSDIAGKINGASGAGVTATILNDANGERLMLTSKSTGDAAGFRLSVTSDADGSTSDNAGLSRLVNGASTTYGSNANGKVNGIAVTSATNAFTNVVAGVTFTATSTTTDPVTITVAKDTSAVKANVQAFVTAYNALNSALNADTAYDQSTKTGALLQGDSSAVTLQDTLRTALQAVVGNGSLRTLSDIGVVVDGGSGNVTPDGSLRLDSSKFDSAMANPDDVKAFFRGPDDGATTDGFAEQFKSVTTQLLDTGGFFATKDQTYADALKRNAQDTQDINDRADRLQASLTQRYTALDTQMASLNALSSYVGQQIGVWNKML</sequence>
<feature type="domain" description="Flagellar hook-associated protein 2 C-terminal" evidence="7">
    <location>
        <begin position="234"/>
        <end position="465"/>
    </location>
</feature>
<evidence type="ECO:0000313" key="8">
    <source>
        <dbReference type="EMBL" id="SFF29029.1"/>
    </source>
</evidence>
<dbReference type="OrthoDB" id="9810816at2"/>
<dbReference type="InterPro" id="IPR010810">
    <property type="entry name" value="Flagellin_hook_IN_motif"/>
</dbReference>
<dbReference type="PANTHER" id="PTHR30288">
    <property type="entry name" value="FLAGELLAR CAP/ASSEMBLY PROTEIN FLID"/>
    <property type="match status" value="1"/>
</dbReference>
<dbReference type="Pfam" id="PF07196">
    <property type="entry name" value="Flagellin_IN"/>
    <property type="match status" value="1"/>
</dbReference>
<dbReference type="RefSeq" id="WP_092942064.1">
    <property type="nucleotide sequence ID" value="NZ_FONX01000023.1"/>
</dbReference>
<comment type="function">
    <text evidence="5">Required for morphogenesis and for the elongation of the flagellar filament by facilitating polymerization of the flagellin monomers at the tip of growing filament. Forms a capping structure, which prevents flagellin subunits (transported through the central channel of the flagellum) from leaking out without polymerization at the distal end.</text>
</comment>
<evidence type="ECO:0000259" key="7">
    <source>
        <dbReference type="Pfam" id="PF07195"/>
    </source>
</evidence>
<evidence type="ECO:0000259" key="6">
    <source>
        <dbReference type="Pfam" id="PF02465"/>
    </source>
</evidence>
<dbReference type="Pfam" id="PF02465">
    <property type="entry name" value="FliD_N"/>
    <property type="match status" value="1"/>
</dbReference>
<keyword evidence="8" id="KW-0966">Cell projection</keyword>
<evidence type="ECO:0000256" key="1">
    <source>
        <dbReference type="ARBA" id="ARBA00009764"/>
    </source>
</evidence>
<keyword evidence="4 5" id="KW-0975">Bacterial flagellum</keyword>
<dbReference type="Proteomes" id="UP000199119">
    <property type="component" value="Unassembled WGS sequence"/>
</dbReference>
<name>A0A1I2HH89_9BURK</name>
<reference evidence="9" key="1">
    <citation type="submission" date="2016-10" db="EMBL/GenBank/DDBJ databases">
        <authorList>
            <person name="Varghese N."/>
            <person name="Submissions S."/>
        </authorList>
    </citation>
    <scope>NUCLEOTIDE SEQUENCE [LARGE SCALE GENOMIC DNA]</scope>
    <source>
        <strain evidence="9">DSM 27981</strain>
    </source>
</reference>
<dbReference type="GO" id="GO:0005576">
    <property type="term" value="C:extracellular region"/>
    <property type="evidence" value="ECO:0007669"/>
    <property type="project" value="UniProtKB-SubCell"/>
</dbReference>
<keyword evidence="5" id="KW-0964">Secreted</keyword>